<dbReference type="Proteomes" id="UP000236291">
    <property type="component" value="Unassembled WGS sequence"/>
</dbReference>
<evidence type="ECO:0000313" key="1">
    <source>
        <dbReference type="EMBL" id="PNX99680.1"/>
    </source>
</evidence>
<name>A0A2K3N9J5_TRIPR</name>
<evidence type="ECO:0000313" key="2">
    <source>
        <dbReference type="Proteomes" id="UP000236291"/>
    </source>
</evidence>
<sequence length="84" mass="9292">MSGCATRAFSVPPSTLWRRSFRIQEGEPKWACLHRGFIESLIDDLEPVCYEGEPEWASLHRGFTVASACGLLVLLVSQARVSAP</sequence>
<reference evidence="1 2" key="1">
    <citation type="journal article" date="2014" name="Am. J. Bot.">
        <title>Genome assembly and annotation for red clover (Trifolium pratense; Fabaceae).</title>
        <authorList>
            <person name="Istvanek J."/>
            <person name="Jaros M."/>
            <person name="Krenek A."/>
            <person name="Repkova J."/>
        </authorList>
    </citation>
    <scope>NUCLEOTIDE SEQUENCE [LARGE SCALE GENOMIC DNA]</scope>
    <source>
        <strain evidence="2">cv. Tatra</strain>
        <tissue evidence="1">Young leaves</tissue>
    </source>
</reference>
<comment type="caution">
    <text evidence="1">The sequence shown here is derived from an EMBL/GenBank/DDBJ whole genome shotgun (WGS) entry which is preliminary data.</text>
</comment>
<dbReference type="EMBL" id="ASHM01018027">
    <property type="protein sequence ID" value="PNX99680.1"/>
    <property type="molecule type" value="Genomic_DNA"/>
</dbReference>
<reference evidence="1 2" key="2">
    <citation type="journal article" date="2017" name="Front. Plant Sci.">
        <title>Gene Classification and Mining of Molecular Markers Useful in Red Clover (Trifolium pratense) Breeding.</title>
        <authorList>
            <person name="Istvanek J."/>
            <person name="Dluhosova J."/>
            <person name="Dluhos P."/>
            <person name="Patkova L."/>
            <person name="Nedelnik J."/>
            <person name="Repkova J."/>
        </authorList>
    </citation>
    <scope>NUCLEOTIDE SEQUENCE [LARGE SCALE GENOMIC DNA]</scope>
    <source>
        <strain evidence="2">cv. Tatra</strain>
        <tissue evidence="1">Young leaves</tissue>
    </source>
</reference>
<accession>A0A2K3N9J5</accession>
<proteinExistence type="predicted"/>
<dbReference type="ExpressionAtlas" id="A0A2K3N9J5">
    <property type="expression patterns" value="baseline"/>
</dbReference>
<gene>
    <name evidence="1" type="ORF">L195_g022949</name>
</gene>
<organism evidence="1 2">
    <name type="scientific">Trifolium pratense</name>
    <name type="common">Red clover</name>
    <dbReference type="NCBI Taxonomy" id="57577"/>
    <lineage>
        <taxon>Eukaryota</taxon>
        <taxon>Viridiplantae</taxon>
        <taxon>Streptophyta</taxon>
        <taxon>Embryophyta</taxon>
        <taxon>Tracheophyta</taxon>
        <taxon>Spermatophyta</taxon>
        <taxon>Magnoliopsida</taxon>
        <taxon>eudicotyledons</taxon>
        <taxon>Gunneridae</taxon>
        <taxon>Pentapetalae</taxon>
        <taxon>rosids</taxon>
        <taxon>fabids</taxon>
        <taxon>Fabales</taxon>
        <taxon>Fabaceae</taxon>
        <taxon>Papilionoideae</taxon>
        <taxon>50 kb inversion clade</taxon>
        <taxon>NPAAA clade</taxon>
        <taxon>Hologalegina</taxon>
        <taxon>IRL clade</taxon>
        <taxon>Trifolieae</taxon>
        <taxon>Trifolium</taxon>
    </lineage>
</organism>
<protein>
    <submittedName>
        <fullName evidence="1">Uncharacterized protein</fullName>
    </submittedName>
</protein>
<dbReference type="AlphaFoldDB" id="A0A2K3N9J5"/>